<reference evidence="1 2" key="1">
    <citation type="submission" date="2017-03" db="EMBL/GenBank/DDBJ databases">
        <title>Widespread Adenine N6-methylation of Active Genes in Fungi.</title>
        <authorList>
            <consortium name="DOE Joint Genome Institute"/>
            <person name="Mondo S.J."/>
            <person name="Dannebaum R.O."/>
            <person name="Kuo R.C."/>
            <person name="Louie K.B."/>
            <person name="Bewick A.J."/>
            <person name="Labutti K."/>
            <person name="Haridas S."/>
            <person name="Kuo A."/>
            <person name="Salamov A."/>
            <person name="Ahrendt S.R."/>
            <person name="Lau R."/>
            <person name="Bowen B.P."/>
            <person name="Lipzen A."/>
            <person name="Sullivan W."/>
            <person name="Andreopoulos W.B."/>
            <person name="Clum A."/>
            <person name="Lindquist E."/>
            <person name="Daum C."/>
            <person name="Northen T.R."/>
            <person name="Ramamoorthy G."/>
            <person name="Schmitz R.J."/>
            <person name="Gryganskyi A."/>
            <person name="Culley D."/>
            <person name="Magnuson J."/>
            <person name="James T.Y."/>
            <person name="O'Malley M.A."/>
            <person name="Stajich J.E."/>
            <person name="Spatafora J.W."/>
            <person name="Visel A."/>
            <person name="Grigoriev I.V."/>
        </authorList>
    </citation>
    <scope>NUCLEOTIDE SEQUENCE [LARGE SCALE GENOMIC DNA]</scope>
    <source>
        <strain evidence="1 2">NRRL Y-17943</strain>
    </source>
</reference>
<sequence length="156" mass="17493">MEMAGNTYETKSQWTFFNKWWSSTFHPLRSRNPLYISCCASLVFLLLLLSSVFSQAGPDFHLFSAPPSSHHIPLQVYRPPTLFPHPSPANDSVHDGAPQPSLSVDRRSWTIRCCCSSCWSGSSPSIITSQYDFNCRPGQGHCGFEPSAHSSRHCTR</sequence>
<accession>A0A1Y1UMJ8</accession>
<name>A0A1Y1UMJ8_9TREE</name>
<dbReference type="Proteomes" id="UP000193218">
    <property type="component" value="Unassembled WGS sequence"/>
</dbReference>
<dbReference type="EMBL" id="NBSH01000003">
    <property type="protein sequence ID" value="ORX39212.1"/>
    <property type="molecule type" value="Genomic_DNA"/>
</dbReference>
<comment type="caution">
    <text evidence="1">The sequence shown here is derived from an EMBL/GenBank/DDBJ whole genome shotgun (WGS) entry which is preliminary data.</text>
</comment>
<dbReference type="InParanoid" id="A0A1Y1UMJ8"/>
<proteinExistence type="predicted"/>
<dbReference type="RefSeq" id="XP_021873075.1">
    <property type="nucleotide sequence ID" value="XM_022015088.1"/>
</dbReference>
<protein>
    <submittedName>
        <fullName evidence="1">Uncharacterized protein</fullName>
    </submittedName>
</protein>
<dbReference type="GeneID" id="33556896"/>
<keyword evidence="2" id="KW-1185">Reference proteome</keyword>
<dbReference type="AlphaFoldDB" id="A0A1Y1UMJ8"/>
<evidence type="ECO:0000313" key="2">
    <source>
        <dbReference type="Proteomes" id="UP000193218"/>
    </source>
</evidence>
<gene>
    <name evidence="1" type="ORF">BD324DRAFT_618856</name>
</gene>
<organism evidence="1 2">
    <name type="scientific">Kockovaella imperatae</name>
    <dbReference type="NCBI Taxonomy" id="4999"/>
    <lineage>
        <taxon>Eukaryota</taxon>
        <taxon>Fungi</taxon>
        <taxon>Dikarya</taxon>
        <taxon>Basidiomycota</taxon>
        <taxon>Agaricomycotina</taxon>
        <taxon>Tremellomycetes</taxon>
        <taxon>Tremellales</taxon>
        <taxon>Cuniculitremaceae</taxon>
        <taxon>Kockovaella</taxon>
    </lineage>
</organism>
<evidence type="ECO:0000313" key="1">
    <source>
        <dbReference type="EMBL" id="ORX39212.1"/>
    </source>
</evidence>